<protein>
    <recommendedName>
        <fullName evidence="1">Apea-like HEPN domain-containing protein</fullName>
    </recommendedName>
</protein>
<feature type="domain" description="Apea-like HEPN" evidence="1">
    <location>
        <begin position="300"/>
        <end position="436"/>
    </location>
</feature>
<evidence type="ECO:0000313" key="2">
    <source>
        <dbReference type="EMBL" id="SUP75871.1"/>
    </source>
</evidence>
<evidence type="ECO:0000259" key="1">
    <source>
        <dbReference type="Pfam" id="PF18739"/>
    </source>
</evidence>
<accession>A0A380PQT2</accession>
<dbReference type="Pfam" id="PF18739">
    <property type="entry name" value="HEPN_Apea"/>
    <property type="match status" value="1"/>
</dbReference>
<proteinExistence type="predicted"/>
<dbReference type="EMBL" id="UHJA01000001">
    <property type="protein sequence ID" value="SUP75871.1"/>
    <property type="molecule type" value="Genomic_DNA"/>
</dbReference>
<gene>
    <name evidence="2" type="ORF">NCTC11470_00890</name>
</gene>
<dbReference type="AlphaFoldDB" id="A0A380PQT2"/>
<dbReference type="InterPro" id="IPR041229">
    <property type="entry name" value="HEPN_Apea"/>
</dbReference>
<sequence length="482" mass="55088">MIIDEIGFFEWEGEESEKPAPGHLTIEDNGKIQLEMLAKLPGDAVFPDIFSWTPVENKTIRGVLKQTGRTVLLTELKARAGYLGQEIFYNLIAVRCFVADDPIALDKLVGLSLPLHDLEEWYLAGNINMSEQSEDIWSLTVGKKQDISWSLTQGALSLKNHITGSYPHNRSQNVNVTLGASFEYVHHEVTTLEVLLNWLKGFQEFISLMINATYAFKWPEFLWAEGSETLHAKCYFSWSSLSEDDVTTGKYALSFEQINARFGILLDTWLLKRAVLGPGIHLYLGTVRNRHLYLEHQFVNMVWGLEALSRRSELSSAKEVPDKQTAKGLRILAEIEDKVTFNSKDKRWLCSRLTRATELPLEERLYDVLLPVAFDIDPDRLRKFCIKCAGLRNDLSHYGGERSPGDYDAFIQDIHPRMKALRQLYRLIIFNIIGVEHSLLRWSMYDSRQSLEFLHWLTVTGLISQEVFKTLTGPKSSPSAEE</sequence>
<name>A0A380PQT2_YERFR</name>
<organism evidence="2 3">
    <name type="scientific">Yersinia frederiksenii</name>
    <dbReference type="NCBI Taxonomy" id="29484"/>
    <lineage>
        <taxon>Bacteria</taxon>
        <taxon>Pseudomonadati</taxon>
        <taxon>Pseudomonadota</taxon>
        <taxon>Gammaproteobacteria</taxon>
        <taxon>Enterobacterales</taxon>
        <taxon>Yersiniaceae</taxon>
        <taxon>Yersinia</taxon>
    </lineage>
</organism>
<reference evidence="2 3" key="1">
    <citation type="submission" date="2018-06" db="EMBL/GenBank/DDBJ databases">
        <authorList>
            <consortium name="Pathogen Informatics"/>
            <person name="Doyle S."/>
        </authorList>
    </citation>
    <scope>NUCLEOTIDE SEQUENCE [LARGE SCALE GENOMIC DNA]</scope>
    <source>
        <strain evidence="2 3">NCTC11470</strain>
    </source>
</reference>
<dbReference type="Proteomes" id="UP000254835">
    <property type="component" value="Unassembled WGS sequence"/>
</dbReference>
<evidence type="ECO:0000313" key="3">
    <source>
        <dbReference type="Proteomes" id="UP000254835"/>
    </source>
</evidence>